<keyword evidence="8" id="KW-1185">Reference proteome</keyword>
<dbReference type="Gene3D" id="3.40.1190.20">
    <property type="match status" value="1"/>
</dbReference>
<keyword evidence="2" id="KW-0808">Transferase</keyword>
<dbReference type="SUPFAM" id="SSF53613">
    <property type="entry name" value="Ribokinase-like"/>
    <property type="match status" value="1"/>
</dbReference>
<dbReference type="InterPro" id="IPR002173">
    <property type="entry name" value="Carboh/pur_kinase_PfkB_CS"/>
</dbReference>
<reference evidence="7 8" key="1">
    <citation type="submission" date="2006-02" db="EMBL/GenBank/DDBJ databases">
        <authorList>
            <person name="Pinhassi J."/>
            <person name="Pedros-Alio C."/>
            <person name="Ferriera S."/>
            <person name="Johnson J."/>
            <person name="Kravitz S."/>
            <person name="Halpern A."/>
            <person name="Remington K."/>
            <person name="Beeson K."/>
            <person name="Tran B."/>
            <person name="Rogers Y.-H."/>
            <person name="Friedman R."/>
            <person name="Venter J.C."/>
        </authorList>
    </citation>
    <scope>NUCLEOTIDE SEQUENCE [LARGE SCALE GENOMIC DNA]</scope>
    <source>
        <strain evidence="7 8">MED297</strain>
    </source>
</reference>
<dbReference type="InterPro" id="IPR050306">
    <property type="entry name" value="PfkB_Carbo_kinase"/>
</dbReference>
<dbReference type="PANTHER" id="PTHR43085:SF1">
    <property type="entry name" value="PSEUDOURIDINE KINASE-RELATED"/>
    <property type="match status" value="1"/>
</dbReference>
<comment type="caution">
    <text evidence="7">The sequence shown here is derived from an EMBL/GenBank/DDBJ whole genome shotgun (WGS) entry which is preliminary data.</text>
</comment>
<dbReference type="HOGENOM" id="CLU_027634_6_1_6"/>
<dbReference type="AlphaFoldDB" id="A4BHV5"/>
<keyword evidence="4 7" id="KW-0418">Kinase</keyword>
<evidence type="ECO:0000256" key="2">
    <source>
        <dbReference type="ARBA" id="ARBA00022679"/>
    </source>
</evidence>
<dbReference type="OrthoDB" id="9779730at2"/>
<protein>
    <submittedName>
        <fullName evidence="7">Sugar kinase, ribokinase family protein</fullName>
    </submittedName>
</protein>
<proteinExistence type="inferred from homology"/>
<dbReference type="CDD" id="cd01167">
    <property type="entry name" value="bac_FRK"/>
    <property type="match status" value="1"/>
</dbReference>
<evidence type="ECO:0000256" key="1">
    <source>
        <dbReference type="ARBA" id="ARBA00010688"/>
    </source>
</evidence>
<comment type="similarity">
    <text evidence="1">Belongs to the carbohydrate kinase PfkB family.</text>
</comment>
<feature type="domain" description="Carbohydrate kinase PfkB" evidence="6">
    <location>
        <begin position="4"/>
        <end position="310"/>
    </location>
</feature>
<evidence type="ECO:0000259" key="6">
    <source>
        <dbReference type="Pfam" id="PF00294"/>
    </source>
</evidence>
<evidence type="ECO:0000313" key="7">
    <source>
        <dbReference type="EMBL" id="EAR08360.1"/>
    </source>
</evidence>
<evidence type="ECO:0000313" key="8">
    <source>
        <dbReference type="Proteomes" id="UP000005953"/>
    </source>
</evidence>
<dbReference type="Proteomes" id="UP000005953">
    <property type="component" value="Unassembled WGS sequence"/>
</dbReference>
<dbReference type="RefSeq" id="WP_008046186.1">
    <property type="nucleotide sequence ID" value="NZ_CH724152.1"/>
</dbReference>
<evidence type="ECO:0000256" key="4">
    <source>
        <dbReference type="ARBA" id="ARBA00022777"/>
    </source>
</evidence>
<gene>
    <name evidence="7" type="ORF">MED297_09476</name>
</gene>
<keyword evidence="3" id="KW-0547">Nucleotide-binding</keyword>
<keyword evidence="5" id="KW-0067">ATP-binding</keyword>
<name>A4BHV5_9GAMM</name>
<accession>A4BHV5</accession>
<evidence type="ECO:0000256" key="3">
    <source>
        <dbReference type="ARBA" id="ARBA00022741"/>
    </source>
</evidence>
<dbReference type="PANTHER" id="PTHR43085">
    <property type="entry name" value="HEXOKINASE FAMILY MEMBER"/>
    <property type="match status" value="1"/>
</dbReference>
<dbReference type="PROSITE" id="PS00583">
    <property type="entry name" value="PFKB_KINASES_1"/>
    <property type="match status" value="1"/>
</dbReference>
<dbReference type="GO" id="GO:0016301">
    <property type="term" value="F:kinase activity"/>
    <property type="evidence" value="ECO:0007669"/>
    <property type="project" value="UniProtKB-KW"/>
</dbReference>
<dbReference type="GO" id="GO:0005524">
    <property type="term" value="F:ATP binding"/>
    <property type="evidence" value="ECO:0007669"/>
    <property type="project" value="UniProtKB-KW"/>
</dbReference>
<dbReference type="Pfam" id="PF00294">
    <property type="entry name" value="PfkB"/>
    <property type="match status" value="1"/>
</dbReference>
<dbReference type="EMBL" id="AAOE01000022">
    <property type="protein sequence ID" value="EAR08360.1"/>
    <property type="molecule type" value="Genomic_DNA"/>
</dbReference>
<dbReference type="STRING" id="314283.MED297_09476"/>
<evidence type="ECO:0000256" key="5">
    <source>
        <dbReference type="ARBA" id="ARBA00022840"/>
    </source>
</evidence>
<dbReference type="InterPro" id="IPR011611">
    <property type="entry name" value="PfkB_dom"/>
</dbReference>
<dbReference type="InterPro" id="IPR029056">
    <property type="entry name" value="Ribokinase-like"/>
</dbReference>
<dbReference type="PROSITE" id="PS00584">
    <property type="entry name" value="PFKB_KINASES_2"/>
    <property type="match status" value="1"/>
</dbReference>
<organism evidence="7 8">
    <name type="scientific">Reinekea blandensis MED297</name>
    <dbReference type="NCBI Taxonomy" id="314283"/>
    <lineage>
        <taxon>Bacteria</taxon>
        <taxon>Pseudomonadati</taxon>
        <taxon>Pseudomonadota</taxon>
        <taxon>Gammaproteobacteria</taxon>
        <taxon>Oceanospirillales</taxon>
        <taxon>Saccharospirillaceae</taxon>
        <taxon>Reinekea</taxon>
    </lineage>
</organism>
<sequence>MGAITCFGEALIDFLNTGHRQEGLINIPDFRQFPGGAPANVAVAIARLGGDARFAGQVGDDTFGQFLAQSLETYGVDTQHLSLHPTAKTALAFVFLDDDGERSFEFHRDATADLLLTEFDVKDRWFIGSDIFHFCSNTLTDANITKTTLAALKNARKQGCITSFDINLRHNLWPDGQADRDRVLACFEHVDLIKVSREELDYLSPDGEVAFVRHAIEQGVTTVLITDGGQPIRVLAKGVNSEITPPATTVVDTTAAGDAFTGGFLFALAEQPDLSKALTDQKTLEEMALFASKCGAYTVARQGAFTSLPTLDALESND</sequence>